<sequence length="294" mass="33953">MEKSQGFEYLKPIGIFQLPEGNEDLMAKMIANIDLVASIDASHASYQNYTGGIYYEPECSHLPKKLTRNVLVIWTGKDDQTGEEFWVICDPKQPQNWGISFYEHSQKDIQNVREMPDRKGCMKLKKGINHCGIATQARAALGVGRLWHLTTEGRIAIPLGYPFVFMTPEDMWWAIREWKINVTQPKHEYGGPIFMYADSTVQYDRDGNVIQEVPSDLFNMDEVMENFKEVIKEGREKGEEKVFRMDEFGNKIYDVTDEDIEALIEQYKKKGLIKEVPESEEKKKTKTPSKHAEL</sequence>
<feature type="domain" description="Peptidase C1A papain C-terminal" evidence="2">
    <location>
        <begin position="15"/>
        <end position="134"/>
    </location>
</feature>
<feature type="region of interest" description="Disordered" evidence="1">
    <location>
        <begin position="275"/>
        <end position="294"/>
    </location>
</feature>
<dbReference type="GO" id="GO:0008234">
    <property type="term" value="F:cysteine-type peptidase activity"/>
    <property type="evidence" value="ECO:0007669"/>
    <property type="project" value="InterPro"/>
</dbReference>
<name>A0A914DP65_9BILA</name>
<dbReference type="Pfam" id="PF00112">
    <property type="entry name" value="Peptidase_C1"/>
    <property type="match status" value="1"/>
</dbReference>
<dbReference type="SUPFAM" id="SSF54001">
    <property type="entry name" value="Cysteine proteinases"/>
    <property type="match status" value="1"/>
</dbReference>
<evidence type="ECO:0000259" key="2">
    <source>
        <dbReference type="Pfam" id="PF00112"/>
    </source>
</evidence>
<feature type="compositionally biased region" description="Basic residues" evidence="1">
    <location>
        <begin position="284"/>
        <end position="294"/>
    </location>
</feature>
<keyword evidence="3" id="KW-1185">Reference proteome</keyword>
<dbReference type="Proteomes" id="UP000887540">
    <property type="component" value="Unplaced"/>
</dbReference>
<dbReference type="InterPro" id="IPR000668">
    <property type="entry name" value="Peptidase_C1A_C"/>
</dbReference>
<evidence type="ECO:0000313" key="4">
    <source>
        <dbReference type="WBParaSite" id="ACRNAN_scaffold3269.g18288.t1"/>
    </source>
</evidence>
<reference evidence="4" key="1">
    <citation type="submission" date="2022-11" db="UniProtKB">
        <authorList>
            <consortium name="WormBaseParasite"/>
        </authorList>
    </citation>
    <scope>IDENTIFICATION</scope>
</reference>
<protein>
    <submittedName>
        <fullName evidence="4">Peptidase C1A papain C-terminal domain-containing protein</fullName>
    </submittedName>
</protein>
<accession>A0A914DP65</accession>
<organism evidence="3 4">
    <name type="scientific">Acrobeloides nanus</name>
    <dbReference type="NCBI Taxonomy" id="290746"/>
    <lineage>
        <taxon>Eukaryota</taxon>
        <taxon>Metazoa</taxon>
        <taxon>Ecdysozoa</taxon>
        <taxon>Nematoda</taxon>
        <taxon>Chromadorea</taxon>
        <taxon>Rhabditida</taxon>
        <taxon>Tylenchina</taxon>
        <taxon>Cephalobomorpha</taxon>
        <taxon>Cephaloboidea</taxon>
        <taxon>Cephalobidae</taxon>
        <taxon>Acrobeloides</taxon>
    </lineage>
</organism>
<dbReference type="AlphaFoldDB" id="A0A914DP65"/>
<dbReference type="GO" id="GO:0006508">
    <property type="term" value="P:proteolysis"/>
    <property type="evidence" value="ECO:0007669"/>
    <property type="project" value="InterPro"/>
</dbReference>
<evidence type="ECO:0000313" key="3">
    <source>
        <dbReference type="Proteomes" id="UP000887540"/>
    </source>
</evidence>
<dbReference type="WBParaSite" id="ACRNAN_scaffold3269.g18288.t1">
    <property type="protein sequence ID" value="ACRNAN_scaffold3269.g18288.t1"/>
    <property type="gene ID" value="ACRNAN_scaffold3269.g18288"/>
</dbReference>
<dbReference type="Gene3D" id="3.90.70.10">
    <property type="entry name" value="Cysteine proteinases"/>
    <property type="match status" value="1"/>
</dbReference>
<dbReference type="InterPro" id="IPR038765">
    <property type="entry name" value="Papain-like_cys_pep_sf"/>
</dbReference>
<evidence type="ECO:0000256" key="1">
    <source>
        <dbReference type="SAM" id="MobiDB-lite"/>
    </source>
</evidence>
<proteinExistence type="predicted"/>